<dbReference type="Pfam" id="PF09704">
    <property type="entry name" value="Cas_Cas5d"/>
    <property type="match status" value="1"/>
</dbReference>
<sequence length="250" mass="28170">MSTPHTLAVCLDAPMQSWGLRSRFQNRDTAHEPTKSGFVGVLAAALGIARENTSEIKRLAQVRMGVRVDREGLVERDFHTVNNVPNTVAKDHKTVISDRYYLADAVFLVVLEHPNRDELERWHTALHQPHWPLYLGRKAFVPARPLVNPDHDSTYLGVSASTLSETLDTHPWLENRPESRRRSAQALQQGRQVPLRTLTDTDPTDELAEPRRDVPVSFAPGNRLFDTRPVRTGHVQLTESLIQSGARPCT</sequence>
<gene>
    <name evidence="3" type="primary">cas5e</name>
    <name evidence="3" type="ORF">AB8O55_11720</name>
</gene>
<dbReference type="InterPro" id="IPR021124">
    <property type="entry name" value="CRISPR-assoc_prot_Cas5"/>
</dbReference>
<reference evidence="3 4" key="1">
    <citation type="submission" date="2024-08" db="EMBL/GenBank/DDBJ databases">
        <title>Genome mining of Saccharopolyspora cebuensis PGLac3 from Nigerian medicinal plant.</title>
        <authorList>
            <person name="Ezeobiora C.E."/>
            <person name="Igbokwe N.H."/>
            <person name="Amin D.H."/>
            <person name="Mendie U.E."/>
        </authorList>
    </citation>
    <scope>NUCLEOTIDE SEQUENCE [LARGE SCALE GENOMIC DNA]</scope>
    <source>
        <strain evidence="3 4">PGLac3</strain>
    </source>
</reference>
<dbReference type="Gene3D" id="3.30.70.2660">
    <property type="match status" value="1"/>
</dbReference>
<evidence type="ECO:0000256" key="2">
    <source>
        <dbReference type="SAM" id="MobiDB-lite"/>
    </source>
</evidence>
<dbReference type="Proteomes" id="UP001564626">
    <property type="component" value="Unassembled WGS sequence"/>
</dbReference>
<name>A0ABV4CH09_9PSEU</name>
<evidence type="ECO:0000256" key="1">
    <source>
        <dbReference type="ARBA" id="ARBA00023118"/>
    </source>
</evidence>
<evidence type="ECO:0000313" key="3">
    <source>
        <dbReference type="EMBL" id="MEY8040064.1"/>
    </source>
</evidence>
<dbReference type="NCBIfam" id="TIGR02593">
    <property type="entry name" value="CRISPR_cas5"/>
    <property type="match status" value="1"/>
</dbReference>
<feature type="compositionally biased region" description="Basic and acidic residues" evidence="2">
    <location>
        <begin position="169"/>
        <end position="181"/>
    </location>
</feature>
<dbReference type="NCBIfam" id="TIGR01868">
    <property type="entry name" value="casD_Cas5e"/>
    <property type="match status" value="1"/>
</dbReference>
<protein>
    <submittedName>
        <fullName evidence="3">Type I-E CRISPR-associated protein Cas5/CasD</fullName>
    </submittedName>
</protein>
<keyword evidence="4" id="KW-1185">Reference proteome</keyword>
<comment type="caution">
    <text evidence="3">The sequence shown here is derived from an EMBL/GenBank/DDBJ whole genome shotgun (WGS) entry which is preliminary data.</text>
</comment>
<dbReference type="EMBL" id="JBGEHV010000017">
    <property type="protein sequence ID" value="MEY8040064.1"/>
    <property type="molecule type" value="Genomic_DNA"/>
</dbReference>
<organism evidence="3 4">
    <name type="scientific">Saccharopolyspora cebuensis</name>
    <dbReference type="NCBI Taxonomy" id="418759"/>
    <lineage>
        <taxon>Bacteria</taxon>
        <taxon>Bacillati</taxon>
        <taxon>Actinomycetota</taxon>
        <taxon>Actinomycetes</taxon>
        <taxon>Pseudonocardiales</taxon>
        <taxon>Pseudonocardiaceae</taxon>
        <taxon>Saccharopolyspora</taxon>
    </lineage>
</organism>
<dbReference type="CDD" id="cd09756">
    <property type="entry name" value="Cas5_I-E"/>
    <property type="match status" value="1"/>
</dbReference>
<accession>A0ABV4CH09</accession>
<dbReference type="RefSeq" id="WP_369774800.1">
    <property type="nucleotide sequence ID" value="NZ_JBGEHV010000017.1"/>
</dbReference>
<dbReference type="InterPro" id="IPR013422">
    <property type="entry name" value="CRISPR-assoc_prot_Cas5_N"/>
</dbReference>
<proteinExistence type="predicted"/>
<feature type="region of interest" description="Disordered" evidence="2">
    <location>
        <begin position="169"/>
        <end position="209"/>
    </location>
</feature>
<evidence type="ECO:0000313" key="4">
    <source>
        <dbReference type="Proteomes" id="UP001564626"/>
    </source>
</evidence>
<dbReference type="InterPro" id="IPR010147">
    <property type="entry name" value="CRISPR-assoc_prot_CasD"/>
</dbReference>
<keyword evidence="1" id="KW-0051">Antiviral defense</keyword>